<comment type="caution">
    <text evidence="1">The sequence shown here is derived from an EMBL/GenBank/DDBJ whole genome shotgun (WGS) entry which is preliminary data.</text>
</comment>
<keyword evidence="2" id="KW-1185">Reference proteome</keyword>
<reference evidence="1 2" key="1">
    <citation type="submission" date="2019-10" db="EMBL/GenBank/DDBJ databases">
        <authorList>
            <person name="Palmer J.M."/>
        </authorList>
    </citation>
    <scope>NUCLEOTIDE SEQUENCE [LARGE SCALE GENOMIC DNA]</scope>
    <source>
        <strain evidence="1 2">TWF730</strain>
    </source>
</reference>
<name>A0AAV9UJ75_9PEZI</name>
<gene>
    <name evidence="1" type="ORF">TWF730_001674</name>
</gene>
<organism evidence="1 2">
    <name type="scientific">Orbilia blumenaviensis</name>
    <dbReference type="NCBI Taxonomy" id="1796055"/>
    <lineage>
        <taxon>Eukaryota</taxon>
        <taxon>Fungi</taxon>
        <taxon>Dikarya</taxon>
        <taxon>Ascomycota</taxon>
        <taxon>Pezizomycotina</taxon>
        <taxon>Orbiliomycetes</taxon>
        <taxon>Orbiliales</taxon>
        <taxon>Orbiliaceae</taxon>
        <taxon>Orbilia</taxon>
    </lineage>
</organism>
<proteinExistence type="predicted"/>
<evidence type="ECO:0000313" key="2">
    <source>
        <dbReference type="Proteomes" id="UP001373714"/>
    </source>
</evidence>
<dbReference type="Proteomes" id="UP001373714">
    <property type="component" value="Unassembled WGS sequence"/>
</dbReference>
<protein>
    <submittedName>
        <fullName evidence="1">Uncharacterized protein</fullName>
    </submittedName>
</protein>
<dbReference type="EMBL" id="JAVHNS010000010">
    <property type="protein sequence ID" value="KAK6342196.1"/>
    <property type="molecule type" value="Genomic_DNA"/>
</dbReference>
<dbReference type="AlphaFoldDB" id="A0AAV9UJ75"/>
<evidence type="ECO:0000313" key="1">
    <source>
        <dbReference type="EMBL" id="KAK6342196.1"/>
    </source>
</evidence>
<sequence length="108" mass="11918">MCWSRKKGIVDQMDRRSWGPRFMDILEEGENRAETRGLRRRKREEGGLKGNQGSVLGIADAIVQFHVALASGGKNIFEKTSGISPSSLRLISIISLSFNCIGPTILSL</sequence>
<accession>A0AAV9UJ75</accession>